<dbReference type="EMBL" id="CANTFL010001450">
    <property type="protein sequence ID" value="CAI5741546.1"/>
    <property type="molecule type" value="Genomic_DNA"/>
</dbReference>
<proteinExistence type="predicted"/>
<name>A0AAV0V1V4_HYABA</name>
<organism evidence="3 4">
    <name type="scientific">Hyaloperonospora brassicae</name>
    <name type="common">Brassica downy mildew</name>
    <name type="synonym">Peronospora brassicae</name>
    <dbReference type="NCBI Taxonomy" id="162125"/>
    <lineage>
        <taxon>Eukaryota</taxon>
        <taxon>Sar</taxon>
        <taxon>Stramenopiles</taxon>
        <taxon>Oomycota</taxon>
        <taxon>Peronosporomycetes</taxon>
        <taxon>Peronosporales</taxon>
        <taxon>Peronosporaceae</taxon>
        <taxon>Hyaloperonospora</taxon>
    </lineage>
</organism>
<feature type="compositionally biased region" description="Polar residues" evidence="1">
    <location>
        <begin position="98"/>
        <end position="120"/>
    </location>
</feature>
<keyword evidence="4" id="KW-1185">Reference proteome</keyword>
<evidence type="ECO:0000313" key="3">
    <source>
        <dbReference type="EMBL" id="CAI5741546.1"/>
    </source>
</evidence>
<feature type="compositionally biased region" description="Low complexity" evidence="1">
    <location>
        <begin position="361"/>
        <end position="385"/>
    </location>
</feature>
<dbReference type="InterPro" id="IPR056866">
    <property type="entry name" value="Znf_WRKY19"/>
</dbReference>
<gene>
    <name evidence="3" type="ORF">HBR001_LOCUS8538</name>
</gene>
<reference evidence="3" key="1">
    <citation type="submission" date="2022-12" db="EMBL/GenBank/DDBJ databases">
        <authorList>
            <person name="Webb A."/>
        </authorList>
    </citation>
    <scope>NUCLEOTIDE SEQUENCE</scope>
    <source>
        <strain evidence="3">Hp1</strain>
    </source>
</reference>
<dbReference type="Proteomes" id="UP001162031">
    <property type="component" value="Unassembled WGS sequence"/>
</dbReference>
<feature type="compositionally biased region" description="Low complexity" evidence="1">
    <location>
        <begin position="429"/>
        <end position="438"/>
    </location>
</feature>
<feature type="region of interest" description="Disordered" evidence="1">
    <location>
        <begin position="175"/>
        <end position="200"/>
    </location>
</feature>
<feature type="compositionally biased region" description="Polar residues" evidence="1">
    <location>
        <begin position="386"/>
        <end position="401"/>
    </location>
</feature>
<dbReference type="Pfam" id="PF24906">
    <property type="entry name" value="Zf_WRKY19"/>
    <property type="match status" value="2"/>
</dbReference>
<feature type="region of interest" description="Disordered" evidence="1">
    <location>
        <begin position="266"/>
        <end position="289"/>
    </location>
</feature>
<accession>A0AAV0V1V4</accession>
<evidence type="ECO:0000313" key="4">
    <source>
        <dbReference type="Proteomes" id="UP001162031"/>
    </source>
</evidence>
<evidence type="ECO:0000259" key="2">
    <source>
        <dbReference type="Pfam" id="PF24906"/>
    </source>
</evidence>
<feature type="compositionally biased region" description="Low complexity" evidence="1">
    <location>
        <begin position="445"/>
        <end position="471"/>
    </location>
</feature>
<feature type="region of interest" description="Disordered" evidence="1">
    <location>
        <begin position="98"/>
        <end position="130"/>
    </location>
</feature>
<protein>
    <recommendedName>
        <fullName evidence="2">WRKY19-like zinc finger domain-containing protein</fullName>
    </recommendedName>
</protein>
<feature type="domain" description="WRKY19-like zinc finger" evidence="2">
    <location>
        <begin position="613"/>
        <end position="636"/>
    </location>
</feature>
<dbReference type="PANTHER" id="PTHR31827">
    <property type="entry name" value="EMB|CAB89363.1"/>
    <property type="match status" value="1"/>
</dbReference>
<sequence length="709" mass="75769">MAHRGAPYPPASPSSILALEASGANPDLLRSMMDCVDTSLFSPAQLANWSHMKTRLAAASASLDAHEKDCVVIKTESPLDRSLGASCYSTGQNYCSNSATSGRRTPSGSHTSATPSGSHTRATDMEDEPSVDCRPLLHREASIQDVLACLLDQQPPSARRAPSGGNSFLETTAANKSTALSGSSNSSSGGGSEPKPPSLQKLLSASTFSLTEKKESMRQLLSFIDSSFASNTPEPLTQVYKDCEAGTLQRLSSLQLMRSFMTPTPGASTYSAGGASSAQGSGRSTSGMGTRTTSFEIIQAMLNATSNQAIQKPMTSQDSFRFQHLARTLESIETDVSVIDNDDYGGDDVVQVDNLDNLLDYHGANGSSSGGAPTSSGGTSSTFGGHTQQQVNPSRTIYSEMNSSAASNSSSFPSFGQNHSSHQQHAGFGSTSSTSSGGLPTIDMMNQQQQNLPYHQQQQHQMMLQQQQLLRQEQEQEQKQQQHQHNRLYHNAHMQQQQRSGVMMLAPGYGGTSHQPMPQFPNMLMQPGSDMLSHKQQLMRGGHAQQQMRILAQGGMPIRTDANGIPLCAALGCNHAARIKGMCKLHGGGRRCKVEGCMKSAQTGHLCIAHGGGKPCSVDGCPKTAQSRGLCKQHGGGVRCKFEGCTKSCQSGGFCRGHGGGKRCEYPGCTKWAQKNGHCAKHAQEIAAQQLQQQQVMQTQMQQQQLVHP</sequence>
<dbReference type="PANTHER" id="PTHR31827:SF1">
    <property type="entry name" value="EMB|CAB89363.1"/>
    <property type="match status" value="1"/>
</dbReference>
<evidence type="ECO:0000256" key="1">
    <source>
        <dbReference type="SAM" id="MobiDB-lite"/>
    </source>
</evidence>
<feature type="domain" description="WRKY19-like zinc finger" evidence="2">
    <location>
        <begin position="589"/>
        <end position="612"/>
    </location>
</feature>
<feature type="compositionally biased region" description="Low complexity" evidence="1">
    <location>
        <begin position="402"/>
        <end position="415"/>
    </location>
</feature>
<feature type="region of interest" description="Disordered" evidence="1">
    <location>
        <begin position="361"/>
        <end position="485"/>
    </location>
</feature>
<dbReference type="AlphaFoldDB" id="A0AAV0V1V4"/>
<comment type="caution">
    <text evidence="3">The sequence shown here is derived from an EMBL/GenBank/DDBJ whole genome shotgun (WGS) entry which is preliminary data.</text>
</comment>